<dbReference type="STRING" id="563176.SAMN04488090_4732"/>
<dbReference type="EMBL" id="FNGS01000011">
    <property type="protein sequence ID" value="SDM99541.1"/>
    <property type="molecule type" value="Genomic_DNA"/>
</dbReference>
<dbReference type="RefSeq" id="WP_093208529.1">
    <property type="nucleotide sequence ID" value="NZ_FNGS01000011.1"/>
</dbReference>
<accession>A0A1G9XSQ1</accession>
<organism evidence="1 2">
    <name type="scientific">Siphonobacter aquaeclarae</name>
    <dbReference type="NCBI Taxonomy" id="563176"/>
    <lineage>
        <taxon>Bacteria</taxon>
        <taxon>Pseudomonadati</taxon>
        <taxon>Bacteroidota</taxon>
        <taxon>Cytophagia</taxon>
        <taxon>Cytophagales</taxon>
        <taxon>Cytophagaceae</taxon>
        <taxon>Siphonobacter</taxon>
    </lineage>
</organism>
<sequence>MFFQLQYVLTDASPVMDALVRNEGERDILLLLTGLIGERHAELESTETPNTWRISAEEGSEGIVRQVFRAWTTTEDLPVPLREARRNFYRRLKYYPKVTGVIFRWYGAEPEEGEEQTIVRKEFARWLTPDPVVSDPEAVIDLIAPVLKGGKFAWKGLYQGEVIEFNLKDNAFRETIRKREIEFVSGMALKGVLTQRSVLEKVTEVLILDETLKKRKKYVHPKREQNQLSMEFD</sequence>
<protein>
    <submittedName>
        <fullName evidence="1">Uncharacterized protein</fullName>
    </submittedName>
</protein>
<name>A0A1G9XSQ1_9BACT</name>
<evidence type="ECO:0000313" key="2">
    <source>
        <dbReference type="Proteomes" id="UP000198901"/>
    </source>
</evidence>
<gene>
    <name evidence="1" type="ORF">SAMN04488090_4732</name>
</gene>
<proteinExistence type="predicted"/>
<dbReference type="AlphaFoldDB" id="A0A1G9XSQ1"/>
<keyword evidence="2" id="KW-1185">Reference proteome</keyword>
<reference evidence="1 2" key="1">
    <citation type="submission" date="2016-10" db="EMBL/GenBank/DDBJ databases">
        <authorList>
            <person name="de Groot N.N."/>
        </authorList>
    </citation>
    <scope>NUCLEOTIDE SEQUENCE [LARGE SCALE GENOMIC DNA]</scope>
    <source>
        <strain evidence="1 2">DSM 21668</strain>
    </source>
</reference>
<evidence type="ECO:0000313" key="1">
    <source>
        <dbReference type="EMBL" id="SDM99541.1"/>
    </source>
</evidence>
<dbReference type="Proteomes" id="UP000198901">
    <property type="component" value="Unassembled WGS sequence"/>
</dbReference>
<dbReference type="OrthoDB" id="1091280at2"/>